<dbReference type="Proteomes" id="UP000268162">
    <property type="component" value="Unassembled WGS sequence"/>
</dbReference>
<feature type="transmembrane region" description="Helical" evidence="2">
    <location>
        <begin position="189"/>
        <end position="213"/>
    </location>
</feature>
<reference evidence="4" key="1">
    <citation type="journal article" date="2018" name="Nat. Microbiol.">
        <title>Leveraging single-cell genomics to expand the fungal tree of life.</title>
        <authorList>
            <person name="Ahrendt S.R."/>
            <person name="Quandt C.A."/>
            <person name="Ciobanu D."/>
            <person name="Clum A."/>
            <person name="Salamov A."/>
            <person name="Andreopoulos B."/>
            <person name="Cheng J.F."/>
            <person name="Woyke T."/>
            <person name="Pelin A."/>
            <person name="Henrissat B."/>
            <person name="Reynolds N.K."/>
            <person name="Benny G.L."/>
            <person name="Smith M.E."/>
            <person name="James T.Y."/>
            <person name="Grigoriev I.V."/>
        </authorList>
    </citation>
    <scope>NUCLEOTIDE SEQUENCE [LARGE SCALE GENOMIC DNA]</scope>
    <source>
        <strain evidence="4">RSA 468</strain>
    </source>
</reference>
<feature type="transmembrane region" description="Helical" evidence="2">
    <location>
        <begin position="123"/>
        <end position="155"/>
    </location>
</feature>
<evidence type="ECO:0008006" key="5">
    <source>
        <dbReference type="Google" id="ProtNLM"/>
    </source>
</evidence>
<evidence type="ECO:0000313" key="3">
    <source>
        <dbReference type="EMBL" id="RKP36277.1"/>
    </source>
</evidence>
<feature type="transmembrane region" description="Helical" evidence="2">
    <location>
        <begin position="85"/>
        <end position="103"/>
    </location>
</feature>
<feature type="compositionally biased region" description="Acidic residues" evidence="1">
    <location>
        <begin position="345"/>
        <end position="355"/>
    </location>
</feature>
<dbReference type="AlphaFoldDB" id="A0A4P9ZS76"/>
<keyword evidence="2" id="KW-0812">Transmembrane</keyword>
<name>A0A4P9ZS76_9FUNG</name>
<feature type="region of interest" description="Disordered" evidence="1">
    <location>
        <begin position="336"/>
        <end position="355"/>
    </location>
</feature>
<protein>
    <recommendedName>
        <fullName evidence="5">G-protein coupled receptors family 1 profile domain-containing protein</fullName>
    </recommendedName>
</protein>
<accession>A0A4P9ZS76</accession>
<keyword evidence="4" id="KW-1185">Reference proteome</keyword>
<evidence type="ECO:0000256" key="2">
    <source>
        <dbReference type="SAM" id="Phobius"/>
    </source>
</evidence>
<sequence>MSSPSLLLALWIAVADIPLRVTDFITNPLTYGGGPGSHDPHLARFLAWFTIFTTMWIVYLNVMIALDIHLAIFCNTSIRSRIRSIYPYIGTGVAFFISFWYLLLPEVRFLSTGAITVSVSGSLAAQFFTIWMCFWLYSAILYVFGVVMAIFITIFRLRRQANRFVMDFRARSCHDVLLKNARSVMAYPTVLFVVYFPYVLYTLLVALGMQAILKDLDSLQNVLFSTHGILMFSTLLFHPVMQSANRQGYFSPRVFFGWLSARTQTALGRLRRTSETTASGDSRTSCVTATATVTSPPTCAVNMGTGTMTLLSSYWEKGSSGNSNFKHTHQLSTSSSLESSLPSLGDDESDNSILL</sequence>
<keyword evidence="2" id="KW-0472">Membrane</keyword>
<organism evidence="3 4">
    <name type="scientific">Dimargaris cristalligena</name>
    <dbReference type="NCBI Taxonomy" id="215637"/>
    <lineage>
        <taxon>Eukaryota</taxon>
        <taxon>Fungi</taxon>
        <taxon>Fungi incertae sedis</taxon>
        <taxon>Zoopagomycota</taxon>
        <taxon>Kickxellomycotina</taxon>
        <taxon>Dimargaritomycetes</taxon>
        <taxon>Dimargaritales</taxon>
        <taxon>Dimargaritaceae</taxon>
        <taxon>Dimargaris</taxon>
    </lineage>
</organism>
<dbReference type="EMBL" id="ML002684">
    <property type="protein sequence ID" value="RKP36277.1"/>
    <property type="molecule type" value="Genomic_DNA"/>
</dbReference>
<proteinExistence type="predicted"/>
<feature type="transmembrane region" description="Helical" evidence="2">
    <location>
        <begin position="219"/>
        <end position="237"/>
    </location>
</feature>
<evidence type="ECO:0000256" key="1">
    <source>
        <dbReference type="SAM" id="MobiDB-lite"/>
    </source>
</evidence>
<gene>
    <name evidence="3" type="ORF">BJ085DRAFT_35952</name>
</gene>
<keyword evidence="2" id="KW-1133">Transmembrane helix</keyword>
<feature type="transmembrane region" description="Helical" evidence="2">
    <location>
        <begin position="46"/>
        <end position="73"/>
    </location>
</feature>
<evidence type="ECO:0000313" key="4">
    <source>
        <dbReference type="Proteomes" id="UP000268162"/>
    </source>
</evidence>